<feature type="region of interest" description="Disordered" evidence="1">
    <location>
        <begin position="58"/>
        <end position="121"/>
    </location>
</feature>
<gene>
    <name evidence="3" type="ORF">JG688_00013089</name>
</gene>
<accession>A0A8J5M1H9</accession>
<comment type="caution">
    <text evidence="3">The sequence shown here is derived from an EMBL/GenBank/DDBJ whole genome shotgun (WGS) entry which is preliminary data.</text>
</comment>
<protein>
    <submittedName>
        <fullName evidence="3">Uncharacterized protein</fullName>
    </submittedName>
</protein>
<dbReference type="EMBL" id="JAENGY010001076">
    <property type="protein sequence ID" value="KAG6952856.1"/>
    <property type="molecule type" value="Genomic_DNA"/>
</dbReference>
<reference evidence="3" key="1">
    <citation type="submission" date="2021-01" db="EMBL/GenBank/DDBJ databases">
        <title>Phytophthora aleatoria, a newly-described species from Pinus radiata is distinct from Phytophthora cactorum isolates based on comparative genomics.</title>
        <authorList>
            <person name="Mcdougal R."/>
            <person name="Panda P."/>
            <person name="Williams N."/>
            <person name="Studholme D.J."/>
        </authorList>
    </citation>
    <scope>NUCLEOTIDE SEQUENCE</scope>
    <source>
        <strain evidence="3">NZFS 4037</strain>
    </source>
</reference>
<proteinExistence type="predicted"/>
<evidence type="ECO:0000256" key="1">
    <source>
        <dbReference type="SAM" id="MobiDB-lite"/>
    </source>
</evidence>
<organism evidence="3 4">
    <name type="scientific">Phytophthora aleatoria</name>
    <dbReference type="NCBI Taxonomy" id="2496075"/>
    <lineage>
        <taxon>Eukaryota</taxon>
        <taxon>Sar</taxon>
        <taxon>Stramenopiles</taxon>
        <taxon>Oomycota</taxon>
        <taxon>Peronosporomycetes</taxon>
        <taxon>Peronosporales</taxon>
        <taxon>Peronosporaceae</taxon>
        <taxon>Phytophthora</taxon>
    </lineage>
</organism>
<feature type="chain" id="PRO_5035217873" evidence="2">
    <location>
        <begin position="18"/>
        <end position="231"/>
    </location>
</feature>
<dbReference type="AlphaFoldDB" id="A0A8J5M1H9"/>
<feature type="compositionally biased region" description="Acidic residues" evidence="1">
    <location>
        <begin position="64"/>
        <end position="93"/>
    </location>
</feature>
<keyword evidence="2" id="KW-0732">Signal</keyword>
<evidence type="ECO:0000313" key="3">
    <source>
        <dbReference type="EMBL" id="KAG6952856.1"/>
    </source>
</evidence>
<keyword evidence="4" id="KW-1185">Reference proteome</keyword>
<evidence type="ECO:0000313" key="4">
    <source>
        <dbReference type="Proteomes" id="UP000709295"/>
    </source>
</evidence>
<name>A0A8J5M1H9_9STRA</name>
<dbReference type="Proteomes" id="UP000709295">
    <property type="component" value="Unassembled WGS sequence"/>
</dbReference>
<sequence length="231" mass="26246">MLGLMLTMYLSLKLKLRVSVYVATQTLKWSEIHMLTWAATGKTYVGVVDGEAFDDTSRCLSLDDSGDETYESEPEEESEDDEGKMVGTDEEEKDERMHEGTTDAAVQGDANSAEPNGDNDWDSDTDQLCDAILMLTESSEVYTDEQLGRMKQDGWDVLPDNVEAEVVDDPTVDKIHHWEHIMKRKNSHFGFLVRLHKAFIEERETVSHKPEDGLDSMVKQSDPRLYTTTMR</sequence>
<evidence type="ECO:0000256" key="2">
    <source>
        <dbReference type="SAM" id="SignalP"/>
    </source>
</evidence>
<feature type="signal peptide" evidence="2">
    <location>
        <begin position="1"/>
        <end position="17"/>
    </location>
</feature>